<evidence type="ECO:0000256" key="4">
    <source>
        <dbReference type="ARBA" id="ARBA00022729"/>
    </source>
</evidence>
<dbReference type="Gene3D" id="3.10.105.10">
    <property type="entry name" value="Dipeptide-binding Protein, Domain 3"/>
    <property type="match status" value="1"/>
</dbReference>
<feature type="chain" id="PRO_5008042908" evidence="5">
    <location>
        <begin position="19"/>
        <end position="534"/>
    </location>
</feature>
<protein>
    <submittedName>
        <fullName evidence="7">Oligopeptide ABC transporter substrate-binding protein OppA</fullName>
    </submittedName>
</protein>
<evidence type="ECO:0000256" key="3">
    <source>
        <dbReference type="ARBA" id="ARBA00022448"/>
    </source>
</evidence>
<name>A0A175VHM8_AEREN</name>
<dbReference type="OrthoDB" id="9801912at2"/>
<dbReference type="FunFam" id="3.90.76.10:FF:000001">
    <property type="entry name" value="Oligopeptide ABC transporter substrate-binding protein"/>
    <property type="match status" value="1"/>
</dbReference>
<feature type="signal peptide" evidence="5">
    <location>
        <begin position="1"/>
        <end position="18"/>
    </location>
</feature>
<dbReference type="Proteomes" id="UP000078435">
    <property type="component" value="Unassembled WGS sequence"/>
</dbReference>
<comment type="similarity">
    <text evidence="2">Belongs to the bacterial solute-binding protein 5 family.</text>
</comment>
<dbReference type="PANTHER" id="PTHR30290:SF23">
    <property type="entry name" value="PERIPLASMIC MUREIN PEPTIDE-BINDING PROTEIN"/>
    <property type="match status" value="1"/>
</dbReference>
<dbReference type="Pfam" id="PF00496">
    <property type="entry name" value="SBP_bac_5"/>
    <property type="match status" value="1"/>
</dbReference>
<dbReference type="Gene3D" id="3.40.190.10">
    <property type="entry name" value="Periplasmic binding protein-like II"/>
    <property type="match status" value="1"/>
</dbReference>
<dbReference type="PIRSF" id="PIRSF002741">
    <property type="entry name" value="MppA"/>
    <property type="match status" value="1"/>
</dbReference>
<evidence type="ECO:0000313" key="8">
    <source>
        <dbReference type="Proteomes" id="UP000078435"/>
    </source>
</evidence>
<dbReference type="EMBL" id="JMGO02000005">
    <property type="protein sequence ID" value="KXU79989.1"/>
    <property type="molecule type" value="Genomic_DNA"/>
</dbReference>
<dbReference type="InterPro" id="IPR000914">
    <property type="entry name" value="SBP_5_dom"/>
</dbReference>
<comment type="caution">
    <text evidence="7">The sequence shown here is derived from an EMBL/GenBank/DDBJ whole genome shotgun (WGS) entry which is preliminary data.</text>
</comment>
<dbReference type="GO" id="GO:0015833">
    <property type="term" value="P:peptide transport"/>
    <property type="evidence" value="ECO:0007669"/>
    <property type="project" value="TreeGrafter"/>
</dbReference>
<dbReference type="SUPFAM" id="SSF53850">
    <property type="entry name" value="Periplasmic binding protein-like II"/>
    <property type="match status" value="1"/>
</dbReference>
<keyword evidence="3" id="KW-0813">Transport</keyword>
<keyword evidence="4 5" id="KW-0732">Signal</keyword>
<gene>
    <name evidence="7" type="ORF">LCR_15450</name>
</gene>
<dbReference type="InterPro" id="IPR039424">
    <property type="entry name" value="SBP_5"/>
</dbReference>
<evidence type="ECO:0000256" key="1">
    <source>
        <dbReference type="ARBA" id="ARBA00004196"/>
    </source>
</evidence>
<dbReference type="GO" id="GO:0030288">
    <property type="term" value="C:outer membrane-bounded periplasmic space"/>
    <property type="evidence" value="ECO:0007669"/>
    <property type="project" value="TreeGrafter"/>
</dbReference>
<proteinExistence type="inferred from homology"/>
<accession>A0A175VHM8</accession>
<dbReference type="InterPro" id="IPR030678">
    <property type="entry name" value="Peptide/Ni-bd"/>
</dbReference>
<evidence type="ECO:0000256" key="2">
    <source>
        <dbReference type="ARBA" id="ARBA00005695"/>
    </source>
</evidence>
<feature type="domain" description="Solute-binding protein family 5" evidence="6">
    <location>
        <begin position="73"/>
        <end position="451"/>
    </location>
</feature>
<dbReference type="AlphaFoldDB" id="A0A175VHM8"/>
<organism evidence="7 8">
    <name type="scientific">Aeromonas enteropelogenes</name>
    <name type="common">Aeromonas trota</name>
    <dbReference type="NCBI Taxonomy" id="29489"/>
    <lineage>
        <taxon>Bacteria</taxon>
        <taxon>Pseudomonadati</taxon>
        <taxon>Pseudomonadota</taxon>
        <taxon>Gammaproteobacteria</taxon>
        <taxon>Aeromonadales</taxon>
        <taxon>Aeromonadaceae</taxon>
        <taxon>Aeromonas</taxon>
    </lineage>
</organism>
<dbReference type="FunFam" id="3.10.105.10:FF:000001">
    <property type="entry name" value="Oligopeptide ABC transporter, oligopeptide-binding protein"/>
    <property type="match status" value="1"/>
</dbReference>
<dbReference type="RefSeq" id="WP_061476440.1">
    <property type="nucleotide sequence ID" value="NZ_JAAKKI010000007.1"/>
</dbReference>
<evidence type="ECO:0000259" key="6">
    <source>
        <dbReference type="Pfam" id="PF00496"/>
    </source>
</evidence>
<dbReference type="PANTHER" id="PTHR30290">
    <property type="entry name" value="PERIPLASMIC BINDING COMPONENT OF ABC TRANSPORTER"/>
    <property type="match status" value="1"/>
</dbReference>
<dbReference type="Gene3D" id="3.90.76.10">
    <property type="entry name" value="Dipeptide-binding Protein, Domain 1"/>
    <property type="match status" value="1"/>
</dbReference>
<reference evidence="7 8" key="1">
    <citation type="submission" date="2016-02" db="EMBL/GenBank/DDBJ databases">
        <title>Draft genome sequence of Aeromonas trota strain 1999lcr isolated from cerebrospinal fluid (CSF).</title>
        <authorList>
            <person name="Dallagassa C.B."/>
            <person name="Prediger K.C."/>
            <person name="Weiss V.A."/>
            <person name="Assis F.E."/>
            <person name="Baura V."/>
            <person name="Cruz L.M."/>
            <person name="Souza E.M."/>
            <person name="Pedrosa F.O."/>
            <person name="Fadel-Picheth C.M."/>
        </authorList>
    </citation>
    <scope>NUCLEOTIDE SEQUENCE [LARGE SCALE GENOMIC DNA]</scope>
    <source>
        <strain evidence="7 8">1999lcr</strain>
    </source>
</reference>
<sequence length="534" mass="59527">MKGWSPLLALLGCAAVQAADIPAGTELAAEQVVVRHLKDEPASLSPLKLVGLPELQVLRDLFEGLLTQGPDGKPVPGVAARWENRDNQTFTFHLRPDARWSNGDPVKAGDFVYGWRKLVDPKEAATFAWFAQLARFDKVDEILAGTLPPDELGVKALDDRTLQVTLSQPVPYFLSLLTHPSLSPLHQASMARYGEQWTQPSKLVGNGAFVLGKRVVNEKLELTPNPYYWDRAHTVLTKVIFMPINQESTATNRYLAGDLHITESFPKEQYARLMAQIPGEVYTPEQLGTYYYAFNTRKPPLDDVRVRKALSYAIDRGLIADKVLGTGEKPAYHFTPDVTAGFTPKDNLLSQSSQQALDDKAKALIKEAGYGPDKQLKLTLLYNTAEIHKKMALAIASMWKQKLGVQVELTNQEWKTYLDSRQSGQFEVIRSSWVADYNDPSAFLGLWGSGHSGNMAGFANADYDKLLAKAAKTRVTAARSQLFDKAEAILQEQAPIAPIYQYTNARLIKPWLKGYPINNPEDVAYSRQLYLIKH</sequence>
<dbReference type="GO" id="GO:1904680">
    <property type="term" value="F:peptide transmembrane transporter activity"/>
    <property type="evidence" value="ECO:0007669"/>
    <property type="project" value="TreeGrafter"/>
</dbReference>
<evidence type="ECO:0000313" key="7">
    <source>
        <dbReference type="EMBL" id="KXU79989.1"/>
    </source>
</evidence>
<dbReference type="STRING" id="29489.VL01_20775"/>
<dbReference type="CDD" id="cd08504">
    <property type="entry name" value="PBP2_OppA"/>
    <property type="match status" value="1"/>
</dbReference>
<evidence type="ECO:0000256" key="5">
    <source>
        <dbReference type="SAM" id="SignalP"/>
    </source>
</evidence>
<comment type="subcellular location">
    <subcellularLocation>
        <location evidence="1">Cell envelope</location>
    </subcellularLocation>
</comment>
<dbReference type="GO" id="GO:0043190">
    <property type="term" value="C:ATP-binding cassette (ABC) transporter complex"/>
    <property type="evidence" value="ECO:0007669"/>
    <property type="project" value="InterPro"/>
</dbReference>